<accession>A0AA86QCD6</accession>
<evidence type="ECO:0000313" key="4">
    <source>
        <dbReference type="Proteomes" id="UP001642409"/>
    </source>
</evidence>
<feature type="compositionally biased region" description="Basic residues" evidence="1">
    <location>
        <begin position="46"/>
        <end position="56"/>
    </location>
</feature>
<keyword evidence="4" id="KW-1185">Reference proteome</keyword>
<organism evidence="2">
    <name type="scientific">Hexamita inflata</name>
    <dbReference type="NCBI Taxonomy" id="28002"/>
    <lineage>
        <taxon>Eukaryota</taxon>
        <taxon>Metamonada</taxon>
        <taxon>Diplomonadida</taxon>
        <taxon>Hexamitidae</taxon>
        <taxon>Hexamitinae</taxon>
        <taxon>Hexamita</taxon>
    </lineage>
</organism>
<feature type="region of interest" description="Disordered" evidence="1">
    <location>
        <begin position="1"/>
        <end position="22"/>
    </location>
</feature>
<protein>
    <submittedName>
        <fullName evidence="3">Hypothetical_protein</fullName>
    </submittedName>
</protein>
<evidence type="ECO:0000256" key="1">
    <source>
        <dbReference type="SAM" id="MobiDB-lite"/>
    </source>
</evidence>
<evidence type="ECO:0000313" key="2">
    <source>
        <dbReference type="EMBL" id="CAI9956160.1"/>
    </source>
</evidence>
<feature type="region of interest" description="Disordered" evidence="1">
    <location>
        <begin position="46"/>
        <end position="76"/>
    </location>
</feature>
<comment type="caution">
    <text evidence="2">The sequence shown here is derived from an EMBL/GenBank/DDBJ whole genome shotgun (WGS) entry which is preliminary data.</text>
</comment>
<gene>
    <name evidence="3" type="ORF">HINF_LOCUS24593</name>
    <name evidence="2" type="ORF">HINF_LOCUS43805</name>
</gene>
<dbReference type="Proteomes" id="UP001642409">
    <property type="component" value="Unassembled WGS sequence"/>
</dbReference>
<reference evidence="2" key="1">
    <citation type="submission" date="2023-06" db="EMBL/GenBank/DDBJ databases">
        <authorList>
            <person name="Kurt Z."/>
        </authorList>
    </citation>
    <scope>NUCLEOTIDE SEQUENCE</scope>
</reference>
<dbReference type="AlphaFoldDB" id="A0AA86QCD6"/>
<sequence length="216" mass="25693">MTTRRSLKRQAMPKPSLKTRRKIQKQVRKLILRRILKNNCLIKRSLRTLKSRKRKSSQSQDQKTTQKPQSSTISLPSQAQLVAQSLLKRKLRKSTYQYAGKQLVLEKAVKPQPNDGQNELKRQLTQNRKPSQSQRKPRRRNCKLNIRNSVSNNRELNKIPTRLNPRKQLIHHRQYTPKLEICKNEQINTEPRNLIKLMKRCIKYNKSFSRASRRKQ</sequence>
<feature type="region of interest" description="Disordered" evidence="1">
    <location>
        <begin position="107"/>
        <end position="141"/>
    </location>
</feature>
<evidence type="ECO:0000313" key="3">
    <source>
        <dbReference type="EMBL" id="CAL6015115.1"/>
    </source>
</evidence>
<feature type="compositionally biased region" description="Low complexity" evidence="1">
    <location>
        <begin position="57"/>
        <end position="72"/>
    </location>
</feature>
<name>A0AA86QCD6_9EUKA</name>
<proteinExistence type="predicted"/>
<feature type="compositionally biased region" description="Polar residues" evidence="1">
    <location>
        <begin position="123"/>
        <end position="134"/>
    </location>
</feature>
<reference evidence="3 4" key="2">
    <citation type="submission" date="2024-07" db="EMBL/GenBank/DDBJ databases">
        <authorList>
            <person name="Akdeniz Z."/>
        </authorList>
    </citation>
    <scope>NUCLEOTIDE SEQUENCE [LARGE SCALE GENOMIC DNA]</scope>
</reference>
<dbReference type="EMBL" id="CAXDID020000072">
    <property type="protein sequence ID" value="CAL6015115.1"/>
    <property type="molecule type" value="Genomic_DNA"/>
</dbReference>
<dbReference type="EMBL" id="CATOUU010000871">
    <property type="protein sequence ID" value="CAI9956160.1"/>
    <property type="molecule type" value="Genomic_DNA"/>
</dbReference>